<protein>
    <submittedName>
        <fullName evidence="3">Uncharacterized protein</fullName>
    </submittedName>
</protein>
<dbReference type="EMBL" id="BAAAPE010000016">
    <property type="protein sequence ID" value="GAA2095142.1"/>
    <property type="molecule type" value="Genomic_DNA"/>
</dbReference>
<dbReference type="Proteomes" id="UP001500016">
    <property type="component" value="Unassembled WGS sequence"/>
</dbReference>
<evidence type="ECO:0000256" key="1">
    <source>
        <dbReference type="SAM" id="MobiDB-lite"/>
    </source>
</evidence>
<sequence>MWARVGENVQSETMGNGAAAMAASRADRGDPRVEALRRAVTRLRAELDAHPADLRDRREAERELEALDAAARSGALDVETLRRALLLLTAALGSVSALALALGEVRGAIDLFGVAPR</sequence>
<feature type="transmembrane region" description="Helical" evidence="2">
    <location>
        <begin position="84"/>
        <end position="103"/>
    </location>
</feature>
<dbReference type="InterPro" id="IPR045999">
    <property type="entry name" value="DUF5955"/>
</dbReference>
<name>A0ABN2WLS1_9ACTN</name>
<comment type="caution">
    <text evidence="3">The sequence shown here is derived from an EMBL/GenBank/DDBJ whole genome shotgun (WGS) entry which is preliminary data.</text>
</comment>
<gene>
    <name evidence="3" type="ORF">GCM10009801_63700</name>
</gene>
<keyword evidence="4" id="KW-1185">Reference proteome</keyword>
<evidence type="ECO:0000313" key="3">
    <source>
        <dbReference type="EMBL" id="GAA2095142.1"/>
    </source>
</evidence>
<proteinExistence type="predicted"/>
<dbReference type="Pfam" id="PF19380">
    <property type="entry name" value="DUF5955"/>
    <property type="match status" value="1"/>
</dbReference>
<feature type="region of interest" description="Disordered" evidence="1">
    <location>
        <begin position="1"/>
        <end position="26"/>
    </location>
</feature>
<organism evidence="3 4">
    <name type="scientific">Streptomyces albiaxialis</name>
    <dbReference type="NCBI Taxonomy" id="329523"/>
    <lineage>
        <taxon>Bacteria</taxon>
        <taxon>Bacillati</taxon>
        <taxon>Actinomycetota</taxon>
        <taxon>Actinomycetes</taxon>
        <taxon>Kitasatosporales</taxon>
        <taxon>Streptomycetaceae</taxon>
        <taxon>Streptomyces</taxon>
    </lineage>
</organism>
<evidence type="ECO:0000313" key="4">
    <source>
        <dbReference type="Proteomes" id="UP001500016"/>
    </source>
</evidence>
<keyword evidence="2" id="KW-0812">Transmembrane</keyword>
<accession>A0ABN2WLS1</accession>
<keyword evidence="2" id="KW-1133">Transmembrane helix</keyword>
<reference evidence="3 4" key="1">
    <citation type="journal article" date="2019" name="Int. J. Syst. Evol. Microbiol.">
        <title>The Global Catalogue of Microorganisms (GCM) 10K type strain sequencing project: providing services to taxonomists for standard genome sequencing and annotation.</title>
        <authorList>
            <consortium name="The Broad Institute Genomics Platform"/>
            <consortium name="The Broad Institute Genome Sequencing Center for Infectious Disease"/>
            <person name="Wu L."/>
            <person name="Ma J."/>
        </authorList>
    </citation>
    <scope>NUCLEOTIDE SEQUENCE [LARGE SCALE GENOMIC DNA]</scope>
    <source>
        <strain evidence="3 4">JCM 15478</strain>
    </source>
</reference>
<keyword evidence="2" id="KW-0472">Membrane</keyword>
<evidence type="ECO:0000256" key="2">
    <source>
        <dbReference type="SAM" id="Phobius"/>
    </source>
</evidence>